<keyword evidence="2" id="KW-1185">Reference proteome</keyword>
<evidence type="ECO:0000313" key="2">
    <source>
        <dbReference type="Proteomes" id="UP000239480"/>
    </source>
</evidence>
<gene>
    <name evidence="1" type="ORF">CLV78_101312</name>
</gene>
<evidence type="ECO:0000313" key="1">
    <source>
        <dbReference type="EMBL" id="PRY26217.1"/>
    </source>
</evidence>
<dbReference type="Pfam" id="PF11836">
    <property type="entry name" value="Phage_TAC_11"/>
    <property type="match status" value="1"/>
</dbReference>
<dbReference type="EMBL" id="PVTD01000001">
    <property type="protein sequence ID" value="PRY26217.1"/>
    <property type="molecule type" value="Genomic_DNA"/>
</dbReference>
<organism evidence="1 2">
    <name type="scientific">Aliiruegeria haliotis</name>
    <dbReference type="NCBI Taxonomy" id="1280846"/>
    <lineage>
        <taxon>Bacteria</taxon>
        <taxon>Pseudomonadati</taxon>
        <taxon>Pseudomonadota</taxon>
        <taxon>Alphaproteobacteria</taxon>
        <taxon>Rhodobacterales</taxon>
        <taxon>Roseobacteraceae</taxon>
        <taxon>Aliiruegeria</taxon>
    </lineage>
</organism>
<comment type="caution">
    <text evidence="1">The sequence shown here is derived from an EMBL/GenBank/DDBJ whole genome shotgun (WGS) entry which is preliminary data.</text>
</comment>
<reference evidence="1 2" key="1">
    <citation type="submission" date="2018-03" db="EMBL/GenBank/DDBJ databases">
        <title>Genomic Encyclopedia of Archaeal and Bacterial Type Strains, Phase II (KMG-II): from individual species to whole genera.</title>
        <authorList>
            <person name="Goeker M."/>
        </authorList>
    </citation>
    <scope>NUCLEOTIDE SEQUENCE [LARGE SCALE GENOMIC DNA]</scope>
    <source>
        <strain evidence="1 2">DSM 29328</strain>
    </source>
</reference>
<accession>A0A2T0RYH6</accession>
<name>A0A2T0RYH6_9RHOB</name>
<dbReference type="OrthoDB" id="7206814at2"/>
<sequence>MGNPWAGEVRLDLNGESRACKLTLGALAELEAGMEGGTVIDLVERFETGRNGVQDIFALILAGLRGGGWTGTAQDLLTADIAGGPAGAARAAAQLLQVAFELPRSGE</sequence>
<dbReference type="InterPro" id="IPR021791">
    <property type="entry name" value="Phage_TAC_11"/>
</dbReference>
<dbReference type="Proteomes" id="UP000239480">
    <property type="component" value="Unassembled WGS sequence"/>
</dbReference>
<dbReference type="RefSeq" id="WP_106203013.1">
    <property type="nucleotide sequence ID" value="NZ_PVTD01000001.1"/>
</dbReference>
<dbReference type="AlphaFoldDB" id="A0A2T0RYH6"/>
<protein>
    <submittedName>
        <fullName evidence="1">Tail tube GTA-gp10-like protein</fullName>
    </submittedName>
</protein>
<proteinExistence type="predicted"/>